<feature type="domain" description="Secretion system C-terminal sorting" evidence="3">
    <location>
        <begin position="440"/>
        <end position="504"/>
    </location>
</feature>
<dbReference type="InterPro" id="IPR026444">
    <property type="entry name" value="Secre_tail"/>
</dbReference>
<dbReference type="STRING" id="490189.SAMN02927903_00467"/>
<dbReference type="OrthoDB" id="9811934at2"/>
<dbReference type="SUPFAM" id="SSF50998">
    <property type="entry name" value="Quinoprotein alcohol dehydrogenase-like"/>
    <property type="match status" value="1"/>
</dbReference>
<accession>A0A1G5BTA2</accession>
<protein>
    <submittedName>
        <fullName evidence="4">Por secretion system C-terminal sorting domain-containing protein</fullName>
    </submittedName>
</protein>
<reference evidence="4 5" key="1">
    <citation type="submission" date="2016-10" db="EMBL/GenBank/DDBJ databases">
        <authorList>
            <person name="de Groot N.N."/>
        </authorList>
    </citation>
    <scope>NUCLEOTIDE SEQUENCE [LARGE SCALE GENOMIC DNA]</scope>
    <source>
        <strain evidence="4 5">CGMCC 1.7031</strain>
    </source>
</reference>
<gene>
    <name evidence="4" type="ORF">SAMN02927903_00467</name>
</gene>
<feature type="signal peptide" evidence="2">
    <location>
        <begin position="1"/>
        <end position="18"/>
    </location>
</feature>
<proteinExistence type="predicted"/>
<feature type="chain" id="PRO_5011568316" evidence="2">
    <location>
        <begin position="19"/>
        <end position="507"/>
    </location>
</feature>
<keyword evidence="5" id="KW-1185">Reference proteome</keyword>
<name>A0A1G5BTA2_9FLAO</name>
<dbReference type="InterPro" id="IPR011047">
    <property type="entry name" value="Quinoprotein_ADH-like_sf"/>
</dbReference>
<organism evidence="4 5">
    <name type="scientific">Flavobacterium caeni</name>
    <dbReference type="NCBI Taxonomy" id="490189"/>
    <lineage>
        <taxon>Bacteria</taxon>
        <taxon>Pseudomonadati</taxon>
        <taxon>Bacteroidota</taxon>
        <taxon>Flavobacteriia</taxon>
        <taxon>Flavobacteriales</taxon>
        <taxon>Flavobacteriaceae</taxon>
        <taxon>Flavobacterium</taxon>
    </lineage>
</organism>
<dbReference type="AlphaFoldDB" id="A0A1G5BTA2"/>
<dbReference type="PANTHER" id="PTHR42754:SF1">
    <property type="entry name" value="LIPOPROTEIN"/>
    <property type="match status" value="1"/>
</dbReference>
<evidence type="ECO:0000256" key="2">
    <source>
        <dbReference type="SAM" id="SignalP"/>
    </source>
</evidence>
<evidence type="ECO:0000256" key="1">
    <source>
        <dbReference type="ARBA" id="ARBA00022729"/>
    </source>
</evidence>
<dbReference type="EMBL" id="FMVF01000002">
    <property type="protein sequence ID" value="SCX93284.1"/>
    <property type="molecule type" value="Genomic_DNA"/>
</dbReference>
<evidence type="ECO:0000313" key="5">
    <source>
        <dbReference type="Proteomes" id="UP000199354"/>
    </source>
</evidence>
<dbReference type="PANTHER" id="PTHR42754">
    <property type="entry name" value="ENDOGLUCANASE"/>
    <property type="match status" value="1"/>
</dbReference>
<evidence type="ECO:0000259" key="3">
    <source>
        <dbReference type="Pfam" id="PF18962"/>
    </source>
</evidence>
<dbReference type="NCBIfam" id="TIGR04183">
    <property type="entry name" value="Por_Secre_tail"/>
    <property type="match status" value="1"/>
</dbReference>
<dbReference type="Proteomes" id="UP000199354">
    <property type="component" value="Unassembled WGS sequence"/>
</dbReference>
<dbReference type="Pfam" id="PF18962">
    <property type="entry name" value="Por_Secre_tail"/>
    <property type="match status" value="1"/>
</dbReference>
<evidence type="ECO:0000313" key="4">
    <source>
        <dbReference type="EMBL" id="SCX93284.1"/>
    </source>
</evidence>
<sequence>MKKTLHIALLAFTTFTWAQPAISWQKSLGGSANDNGYSIQQTVDGGYITVGETSSADGQITGYHGAYDVWVAKLDAQGQIEWQKALGGSGAETAYCIRQTFDGGYILAGSSNSNDGDVSGNHGVNDYWIVKLDATGTIEWQKSLGGTRGEWAFDVQQTLDSGYVIAGVTESNDGDVTGQHGIAGDYWIVKLDNAGTLQWQKALGGTANDAARSIRPTADDGYIVSGHSRSNDGDVSGNHGDEDIWVVKLNATGDIQWQKCLGGTGFDAGYGVVPTDDQGFLTVGLTYSSNGDVTHPRGFGDFWAIKLDATGNIQWQKCYGGLSTDMPNAVFSAGYNTFVMAGFSYSDDGNLIENKGNADFWVVKIDAAGDILWQKSLGGTGTEFAQSIEQTGDGGLIVAGKSNSNDFDVSGNHGEYDFWVVKFEADILATHTFQPTVATLFPNPAQEQLSISTEIHFDRYEIYDATGKCLQKGLFGPSIPIATLAAGAYFLRLSNGNTVVTQKFLKK</sequence>
<keyword evidence="1 2" id="KW-0732">Signal</keyword>
<dbReference type="RefSeq" id="WP_091140685.1">
    <property type="nucleotide sequence ID" value="NZ_FMVF01000002.1"/>
</dbReference>